<sequence length="116" mass="12789">MQQRHGKLAKRQTNSTTLMRLGLPVVMLAILSHCAPTADKSLSGSQSSFLDDPRLERGVSWQLAEHRKRTLSALEYDFALSIPNELSVPIRGEATLRFQYNPQTSRALATGVPAKG</sequence>
<feature type="non-terminal residue" evidence="1">
    <location>
        <position position="116"/>
    </location>
</feature>
<organism evidence="1 2">
    <name type="scientific">OM182 bacterium BACL3 MAG-120619-bin3</name>
    <dbReference type="NCBI Taxonomy" id="1655593"/>
    <lineage>
        <taxon>Bacteria</taxon>
        <taxon>Pseudomonadati</taxon>
        <taxon>Pseudomonadota</taxon>
        <taxon>Gammaproteobacteria</taxon>
        <taxon>OMG group</taxon>
        <taxon>OM182 clade</taxon>
    </lineage>
</organism>
<dbReference type="Proteomes" id="UP000051242">
    <property type="component" value="Unassembled WGS sequence"/>
</dbReference>
<dbReference type="EMBL" id="LICD01000372">
    <property type="protein sequence ID" value="KRO78069.1"/>
    <property type="molecule type" value="Genomic_DNA"/>
</dbReference>
<evidence type="ECO:0000313" key="1">
    <source>
        <dbReference type="EMBL" id="KRO78069.1"/>
    </source>
</evidence>
<reference evidence="1 2" key="1">
    <citation type="submission" date="2015-10" db="EMBL/GenBank/DDBJ databases">
        <title>Metagenome-Assembled Genomes uncover a global brackish microbiome.</title>
        <authorList>
            <person name="Hugerth L.W."/>
            <person name="Larsson J."/>
            <person name="Alneberg J."/>
            <person name="Lindh M.V."/>
            <person name="Legrand C."/>
            <person name="Pinhassi J."/>
            <person name="Andersson A.F."/>
        </authorList>
    </citation>
    <scope>NUCLEOTIDE SEQUENCE [LARGE SCALE GENOMIC DNA]</scope>
    <source>
        <strain evidence="1">BACL22 MAG-120619-bin3</strain>
    </source>
</reference>
<proteinExistence type="predicted"/>
<accession>A0A0R2SSY2</accession>
<protein>
    <submittedName>
        <fullName evidence="1">Uncharacterized protein</fullName>
    </submittedName>
</protein>
<evidence type="ECO:0000313" key="2">
    <source>
        <dbReference type="Proteomes" id="UP000051242"/>
    </source>
</evidence>
<dbReference type="AlphaFoldDB" id="A0A0R2SSY2"/>
<comment type="caution">
    <text evidence="1">The sequence shown here is derived from an EMBL/GenBank/DDBJ whole genome shotgun (WGS) entry which is preliminary data.</text>
</comment>
<gene>
    <name evidence="1" type="ORF">ABR85_04325</name>
</gene>
<name>A0A0R2SSY2_9GAMM</name>